<name>A0A1B7TA90_9ASCO</name>
<keyword evidence="3" id="KW-1185">Reference proteome</keyword>
<proteinExistence type="predicted"/>
<feature type="signal peptide" evidence="1">
    <location>
        <begin position="1"/>
        <end position="17"/>
    </location>
</feature>
<keyword evidence="1" id="KW-0732">Signal</keyword>
<dbReference type="AlphaFoldDB" id="A0A1B7TA90"/>
<organism evidence="2 3">
    <name type="scientific">Hanseniaspora valbyensis NRRL Y-1626</name>
    <dbReference type="NCBI Taxonomy" id="766949"/>
    <lineage>
        <taxon>Eukaryota</taxon>
        <taxon>Fungi</taxon>
        <taxon>Dikarya</taxon>
        <taxon>Ascomycota</taxon>
        <taxon>Saccharomycotina</taxon>
        <taxon>Saccharomycetes</taxon>
        <taxon>Saccharomycodales</taxon>
        <taxon>Saccharomycodaceae</taxon>
        <taxon>Hanseniaspora</taxon>
    </lineage>
</organism>
<reference evidence="3" key="1">
    <citation type="journal article" date="2016" name="Proc. Natl. Acad. Sci. U.S.A.">
        <title>Comparative genomics of biotechnologically important yeasts.</title>
        <authorList>
            <person name="Riley R."/>
            <person name="Haridas S."/>
            <person name="Wolfe K.H."/>
            <person name="Lopes M.R."/>
            <person name="Hittinger C.T."/>
            <person name="Goeker M."/>
            <person name="Salamov A.A."/>
            <person name="Wisecaver J.H."/>
            <person name="Long T.M."/>
            <person name="Calvey C.H."/>
            <person name="Aerts A.L."/>
            <person name="Barry K.W."/>
            <person name="Choi C."/>
            <person name="Clum A."/>
            <person name="Coughlan A.Y."/>
            <person name="Deshpande S."/>
            <person name="Douglass A.P."/>
            <person name="Hanson S.J."/>
            <person name="Klenk H.-P."/>
            <person name="LaButti K.M."/>
            <person name="Lapidus A."/>
            <person name="Lindquist E.A."/>
            <person name="Lipzen A.M."/>
            <person name="Meier-Kolthoff J.P."/>
            <person name="Ohm R.A."/>
            <person name="Otillar R.P."/>
            <person name="Pangilinan J.L."/>
            <person name="Peng Y."/>
            <person name="Rokas A."/>
            <person name="Rosa C.A."/>
            <person name="Scheuner C."/>
            <person name="Sibirny A.A."/>
            <person name="Slot J.C."/>
            <person name="Stielow J.B."/>
            <person name="Sun H."/>
            <person name="Kurtzman C.P."/>
            <person name="Blackwell M."/>
            <person name="Grigoriev I.V."/>
            <person name="Jeffries T.W."/>
        </authorList>
    </citation>
    <scope>NUCLEOTIDE SEQUENCE [LARGE SCALE GENOMIC DNA]</scope>
    <source>
        <strain evidence="3">NRRL Y-1626</strain>
    </source>
</reference>
<dbReference type="Proteomes" id="UP000092321">
    <property type="component" value="Unassembled WGS sequence"/>
</dbReference>
<dbReference type="OrthoDB" id="3973322at2759"/>
<gene>
    <name evidence="2" type="ORF">HANVADRAFT_3571</name>
</gene>
<protein>
    <submittedName>
        <fullName evidence="2">Uncharacterized protein</fullName>
    </submittedName>
</protein>
<evidence type="ECO:0000256" key="1">
    <source>
        <dbReference type="SAM" id="SignalP"/>
    </source>
</evidence>
<feature type="chain" id="PRO_5008598669" evidence="1">
    <location>
        <begin position="18"/>
        <end position="393"/>
    </location>
</feature>
<evidence type="ECO:0000313" key="2">
    <source>
        <dbReference type="EMBL" id="OBA25627.1"/>
    </source>
</evidence>
<accession>A0A1B7TA90</accession>
<evidence type="ECO:0000313" key="3">
    <source>
        <dbReference type="Proteomes" id="UP000092321"/>
    </source>
</evidence>
<comment type="caution">
    <text evidence="2">The sequence shown here is derived from an EMBL/GenBank/DDBJ whole genome shotgun (WGS) entry which is preliminary data.</text>
</comment>
<dbReference type="EMBL" id="LXPE01000061">
    <property type="protein sequence ID" value="OBA25627.1"/>
    <property type="molecule type" value="Genomic_DNA"/>
</dbReference>
<sequence>MLKNLLLINAIFAVANCKTLLVPIDYEYTLDVYYNFKNHPDIVVNPVSEGLQVYIPDSTNSTYYRKRANVDCDELSEGMIVLNIDKASDNTLITWDQYDVFHLIDPATGEELEYDSVIQEDCSSDLSTTTLSASSSTSTTDSSLIDSASLVTDTTSTYEYALGYSSGVETYIGTVKSGNPTNYTTYIPLNSYGNNTSTQTILSTNSEGSVSTYVTTIDPSLTTTKTYGFSDTLALLAPARLTTTTVTQFVSGSTYTISSTVTSCKQHAMGGCVVETLSSVFVAESDGTSIPVSTKTFAFSSSSSVSTSSADTLVVSLAESSLITVSDTTTTSSSSSTTIKTVASSTFASSTSTSSSSAPSIVTSYSAAAVGQSIKEKSFFIILLTVLISNIKM</sequence>